<feature type="transmembrane region" description="Helical" evidence="6">
    <location>
        <begin position="181"/>
        <end position="201"/>
    </location>
</feature>
<evidence type="ECO:0000256" key="6">
    <source>
        <dbReference type="SAM" id="Phobius"/>
    </source>
</evidence>
<reference evidence="8 9" key="1">
    <citation type="submission" date="2023-07" db="EMBL/GenBank/DDBJ databases">
        <title>Genomic Encyclopedia of Type Strains, Phase IV (KMG-IV): sequencing the most valuable type-strain genomes for metagenomic binning, comparative biology and taxonomic classification.</title>
        <authorList>
            <person name="Goeker M."/>
        </authorList>
    </citation>
    <scope>NUCLEOTIDE SEQUENCE [LARGE SCALE GENOMIC DNA]</scope>
    <source>
        <strain evidence="8 9">DSM 27594</strain>
    </source>
</reference>
<keyword evidence="9" id="KW-1185">Reference proteome</keyword>
<feature type="transmembrane region" description="Helical" evidence="6">
    <location>
        <begin position="305"/>
        <end position="325"/>
    </location>
</feature>
<feature type="transmembrane region" description="Helical" evidence="6">
    <location>
        <begin position="267"/>
        <end position="285"/>
    </location>
</feature>
<evidence type="ECO:0000256" key="3">
    <source>
        <dbReference type="ARBA" id="ARBA00022692"/>
    </source>
</evidence>
<comment type="caution">
    <text evidence="8">The sequence shown here is derived from an EMBL/GenBank/DDBJ whole genome shotgun (WGS) entry which is preliminary data.</text>
</comment>
<dbReference type="PANTHER" id="PTHR43568:SF1">
    <property type="entry name" value="P PROTEIN"/>
    <property type="match status" value="1"/>
</dbReference>
<sequence>MQETGECSRIDSTGGGLMKEYIYVKNEKKVNLKFGILKKDIVFTISILLAIVSCLFHAPKLEYINFKVLVSLFNLMLVVKALEDLKLLDKFAIAILSKCHNSKSVSAILILLCFFSSMLVTNDVALITFVPLTLIISKIIQTSMLDTIILETIAANIGSSLTPMGNPQNLFIFTNYGIRPIQFFTTILLLVVLGIILLFFLNQRLNSKTLEMELPYIPIKNKKKATVWGILFGIISASILGVLSYKLAFIIALGTACILDIKLLKKIDYLLLITFICFFIFIGNISELKVVHTFASENLKSPTSIFFSSIILSQLISNVPAAIFLSKFSVNWQPLLVGVNLGGLGTIVASLASVISFKLFIKRDPQKSKMYLIRFSFYNFSILAILTLVYYFTMKNQNFF</sequence>
<feature type="transmembrane region" description="Helical" evidence="6">
    <location>
        <begin position="228"/>
        <end position="261"/>
    </location>
</feature>
<keyword evidence="2" id="KW-0813">Transport</keyword>
<keyword evidence="3 6" id="KW-0812">Transmembrane</keyword>
<evidence type="ECO:0000256" key="2">
    <source>
        <dbReference type="ARBA" id="ARBA00022448"/>
    </source>
</evidence>
<proteinExistence type="predicted"/>
<feature type="transmembrane region" description="Helical" evidence="6">
    <location>
        <begin position="41"/>
        <end position="58"/>
    </location>
</feature>
<protein>
    <submittedName>
        <fullName evidence="8">Na+/H+ antiporter NhaD/arsenite permease-like protein</fullName>
    </submittedName>
</protein>
<organism evidence="8 9">
    <name type="scientific">Neobacillus ginsengisoli</name>
    <dbReference type="NCBI Taxonomy" id="904295"/>
    <lineage>
        <taxon>Bacteria</taxon>
        <taxon>Bacillati</taxon>
        <taxon>Bacillota</taxon>
        <taxon>Bacilli</taxon>
        <taxon>Bacillales</taxon>
        <taxon>Bacillaceae</taxon>
        <taxon>Neobacillus</taxon>
    </lineage>
</organism>
<keyword evidence="5 6" id="KW-0472">Membrane</keyword>
<evidence type="ECO:0000313" key="9">
    <source>
        <dbReference type="Proteomes" id="UP001224122"/>
    </source>
</evidence>
<comment type="subcellular location">
    <subcellularLocation>
        <location evidence="1">Membrane</location>
        <topology evidence="1">Multi-pass membrane protein</topology>
    </subcellularLocation>
</comment>
<dbReference type="EMBL" id="JAUSTW010000008">
    <property type="protein sequence ID" value="MDQ0201239.1"/>
    <property type="molecule type" value="Genomic_DNA"/>
</dbReference>
<feature type="transmembrane region" description="Helical" evidence="6">
    <location>
        <begin position="104"/>
        <end position="136"/>
    </location>
</feature>
<evidence type="ECO:0000256" key="4">
    <source>
        <dbReference type="ARBA" id="ARBA00022989"/>
    </source>
</evidence>
<accession>A0ABT9Y266</accession>
<evidence type="ECO:0000313" key="8">
    <source>
        <dbReference type="EMBL" id="MDQ0201239.1"/>
    </source>
</evidence>
<dbReference type="InterPro" id="IPR004680">
    <property type="entry name" value="Cit_transptr-like_dom"/>
</dbReference>
<evidence type="ECO:0000256" key="1">
    <source>
        <dbReference type="ARBA" id="ARBA00004141"/>
    </source>
</evidence>
<feature type="transmembrane region" description="Helical" evidence="6">
    <location>
        <begin position="337"/>
        <end position="360"/>
    </location>
</feature>
<dbReference type="Pfam" id="PF03600">
    <property type="entry name" value="CitMHS"/>
    <property type="match status" value="1"/>
</dbReference>
<dbReference type="Proteomes" id="UP001224122">
    <property type="component" value="Unassembled WGS sequence"/>
</dbReference>
<dbReference type="PANTHER" id="PTHR43568">
    <property type="entry name" value="P PROTEIN"/>
    <property type="match status" value="1"/>
</dbReference>
<evidence type="ECO:0000256" key="5">
    <source>
        <dbReference type="ARBA" id="ARBA00023136"/>
    </source>
</evidence>
<feature type="transmembrane region" description="Helical" evidence="6">
    <location>
        <begin position="372"/>
        <end position="392"/>
    </location>
</feature>
<dbReference type="InterPro" id="IPR051475">
    <property type="entry name" value="Diverse_Ion_Transporter"/>
</dbReference>
<feature type="domain" description="Citrate transporter-like" evidence="7">
    <location>
        <begin position="45"/>
        <end position="334"/>
    </location>
</feature>
<keyword evidence="4 6" id="KW-1133">Transmembrane helix</keyword>
<name>A0ABT9Y266_9BACI</name>
<gene>
    <name evidence="8" type="ORF">J2S10_004445</name>
</gene>
<evidence type="ECO:0000259" key="7">
    <source>
        <dbReference type="Pfam" id="PF03600"/>
    </source>
</evidence>